<gene>
    <name evidence="1" type="ORF">MENTE1834_LOCUS4621</name>
</gene>
<comment type="caution">
    <text evidence="1">The sequence shown here is derived from an EMBL/GenBank/DDBJ whole genome shotgun (WGS) entry which is preliminary data.</text>
</comment>
<dbReference type="Proteomes" id="UP001497535">
    <property type="component" value="Unassembled WGS sequence"/>
</dbReference>
<accession>A0ACB0XXA7</accession>
<organism evidence="1 2">
    <name type="scientific">Meloidogyne enterolobii</name>
    <name type="common">Root-knot nematode worm</name>
    <name type="synonym">Meloidogyne mayaguensis</name>
    <dbReference type="NCBI Taxonomy" id="390850"/>
    <lineage>
        <taxon>Eukaryota</taxon>
        <taxon>Metazoa</taxon>
        <taxon>Ecdysozoa</taxon>
        <taxon>Nematoda</taxon>
        <taxon>Chromadorea</taxon>
        <taxon>Rhabditida</taxon>
        <taxon>Tylenchina</taxon>
        <taxon>Tylenchomorpha</taxon>
        <taxon>Tylenchoidea</taxon>
        <taxon>Meloidogynidae</taxon>
        <taxon>Meloidogyninae</taxon>
        <taxon>Meloidogyne</taxon>
    </lineage>
</organism>
<reference evidence="1" key="1">
    <citation type="submission" date="2023-11" db="EMBL/GenBank/DDBJ databases">
        <authorList>
            <person name="Poullet M."/>
        </authorList>
    </citation>
    <scope>NUCLEOTIDE SEQUENCE</scope>
    <source>
        <strain evidence="1">E1834</strain>
    </source>
</reference>
<name>A0ACB0XXA7_MELEN</name>
<sequence>METTLRVTTIRKIVSTETSKMTTPIWKVTPTARATTPRAITKVETVKTTERTRIQTPIWRVTPTTSKPTQKTIVPNPKIISSTQPSTTKRIITPARGTPVRITTPKMTTTSPTPRMTSTTKINFVKSTVRPPFKQKALPTTKRPQMRDDVKIPKVTNPASRNANIIETTERTTTTLVMKRDVSDKPWLDPKDENHANSRLNYLDWKTEQRRVLEAREKWITDCHNRNSQLSIARALAREMPEQAARSLYNRDDITATLLSTEDGKIRWQLNKCRQVKADSIDWTQMVGKDCYKETPVT</sequence>
<keyword evidence="2" id="KW-1185">Reference proteome</keyword>
<evidence type="ECO:0000313" key="1">
    <source>
        <dbReference type="EMBL" id="CAK5021073.1"/>
    </source>
</evidence>
<dbReference type="EMBL" id="CAVMJV010000003">
    <property type="protein sequence ID" value="CAK5021073.1"/>
    <property type="molecule type" value="Genomic_DNA"/>
</dbReference>
<protein>
    <submittedName>
        <fullName evidence="1">Uncharacterized protein</fullName>
    </submittedName>
</protein>
<proteinExistence type="predicted"/>
<evidence type="ECO:0000313" key="2">
    <source>
        <dbReference type="Proteomes" id="UP001497535"/>
    </source>
</evidence>